<evidence type="ECO:0000313" key="3">
    <source>
        <dbReference type="Proteomes" id="UP000235392"/>
    </source>
</evidence>
<name>A0A2N5UL85_9BASI</name>
<organism evidence="2 3">
    <name type="scientific">Puccinia coronata f. sp. avenae</name>
    <dbReference type="NCBI Taxonomy" id="200324"/>
    <lineage>
        <taxon>Eukaryota</taxon>
        <taxon>Fungi</taxon>
        <taxon>Dikarya</taxon>
        <taxon>Basidiomycota</taxon>
        <taxon>Pucciniomycotina</taxon>
        <taxon>Pucciniomycetes</taxon>
        <taxon>Pucciniales</taxon>
        <taxon>Pucciniaceae</taxon>
        <taxon>Puccinia</taxon>
    </lineage>
</organism>
<feature type="coiled-coil region" evidence="1">
    <location>
        <begin position="19"/>
        <end position="46"/>
    </location>
</feature>
<sequence>MDPAKLQKQLANLMKVVTKEQQLQQAAEAARQRAEVRLEARIAEAEEKAAKGPKLEAMYFDTEKKSRAEKAIRALQHTKSVAAYTHTFMIHAHDCGWEARTLQTIPFVGSRKRLSKILGIVF</sequence>
<dbReference type="EMBL" id="PGCI01000127">
    <property type="protein sequence ID" value="PLW38523.1"/>
    <property type="molecule type" value="Genomic_DNA"/>
</dbReference>
<comment type="caution">
    <text evidence="2">The sequence shown here is derived from an EMBL/GenBank/DDBJ whole genome shotgun (WGS) entry which is preliminary data.</text>
</comment>
<accession>A0A2N5UL85</accession>
<protein>
    <submittedName>
        <fullName evidence="2">Uncharacterized protein</fullName>
    </submittedName>
</protein>
<evidence type="ECO:0000256" key="1">
    <source>
        <dbReference type="SAM" id="Coils"/>
    </source>
</evidence>
<dbReference type="Proteomes" id="UP000235392">
    <property type="component" value="Unassembled WGS sequence"/>
</dbReference>
<dbReference type="AlphaFoldDB" id="A0A2N5UL85"/>
<proteinExistence type="predicted"/>
<reference evidence="2 3" key="1">
    <citation type="submission" date="2017-11" db="EMBL/GenBank/DDBJ databases">
        <title>De novo assembly and phasing of dikaryotic genomes from two isolates of Puccinia coronata f. sp. avenae, the causal agent of oat crown rust.</title>
        <authorList>
            <person name="Miller M.E."/>
            <person name="Zhang Y."/>
            <person name="Omidvar V."/>
            <person name="Sperschneider J."/>
            <person name="Schwessinger B."/>
            <person name="Raley C."/>
            <person name="Palmer J.M."/>
            <person name="Garnica D."/>
            <person name="Upadhyaya N."/>
            <person name="Rathjen J."/>
            <person name="Taylor J.M."/>
            <person name="Park R.F."/>
            <person name="Dodds P.N."/>
            <person name="Hirsch C.D."/>
            <person name="Kianian S.F."/>
            <person name="Figueroa M."/>
        </authorList>
    </citation>
    <scope>NUCLEOTIDE SEQUENCE [LARGE SCALE GENOMIC DNA]</scope>
    <source>
        <strain evidence="2">12SD80</strain>
    </source>
</reference>
<gene>
    <name evidence="2" type="ORF">PCASD_13772</name>
</gene>
<keyword evidence="1" id="KW-0175">Coiled coil</keyword>
<evidence type="ECO:0000313" key="2">
    <source>
        <dbReference type="EMBL" id="PLW38523.1"/>
    </source>
</evidence>